<evidence type="ECO:0000313" key="2">
    <source>
        <dbReference type="EMBL" id="QTG13044.1"/>
    </source>
</evidence>
<keyword evidence="1" id="KW-0472">Membrane</keyword>
<dbReference type="EMBL" id="CP049216">
    <property type="protein sequence ID" value="QTG13044.1"/>
    <property type="molecule type" value="Genomic_DNA"/>
</dbReference>
<feature type="transmembrane region" description="Helical" evidence="1">
    <location>
        <begin position="83"/>
        <end position="103"/>
    </location>
</feature>
<organism evidence="2 3">
    <name type="scientific">Agrobacterium tumefaciens</name>
    <dbReference type="NCBI Taxonomy" id="358"/>
    <lineage>
        <taxon>Bacteria</taxon>
        <taxon>Pseudomonadati</taxon>
        <taxon>Pseudomonadota</taxon>
        <taxon>Alphaproteobacteria</taxon>
        <taxon>Hyphomicrobiales</taxon>
        <taxon>Rhizobiaceae</taxon>
        <taxon>Rhizobium/Agrobacterium group</taxon>
        <taxon>Agrobacterium</taxon>
        <taxon>Agrobacterium tumefaciens complex</taxon>
    </lineage>
</organism>
<dbReference type="AlphaFoldDB" id="A0AAJ4N0L2"/>
<dbReference type="Proteomes" id="UP000663946">
    <property type="component" value="Chromosome 1"/>
</dbReference>
<proteinExistence type="predicted"/>
<keyword evidence="1" id="KW-1133">Transmembrane helix</keyword>
<protein>
    <submittedName>
        <fullName evidence="2">Uncharacterized protein</fullName>
    </submittedName>
</protein>
<accession>A0AAJ4N0L2</accession>
<name>A0AAJ4N0L2_AGRTU</name>
<sequence>MIEQVPQPVAMVRATKVSAVSLIFDVVRYLLDLLSRAIHQCDDRTIFAGEKITVRPQLVVFLQKCCAVLDAAFEPQLLGRAQLFAVSRLLGVIGLGGFGVLVVDRCPRVLQLGFGTAQRD</sequence>
<gene>
    <name evidence="2" type="ORF">G6M86_07225</name>
</gene>
<evidence type="ECO:0000313" key="3">
    <source>
        <dbReference type="Proteomes" id="UP000663946"/>
    </source>
</evidence>
<reference evidence="2" key="1">
    <citation type="submission" date="2020-02" db="EMBL/GenBank/DDBJ databases">
        <title>Unexpected conservation and global transmission of agrobacterial virulence plasmids.</title>
        <authorList>
            <person name="Weisberg A.J."/>
            <person name="Davis E.W. II"/>
            <person name="Tabima J.R."/>
            <person name="Belcher M.S."/>
            <person name="Miller M."/>
            <person name="Kuo C.-H."/>
            <person name="Loper J.E."/>
            <person name="Grunwald N.J."/>
            <person name="Putnam M.L."/>
            <person name="Chang J.H."/>
        </authorList>
    </citation>
    <scope>NUCLEOTIDE SEQUENCE</scope>
    <source>
        <strain evidence="2">Q15/94</strain>
    </source>
</reference>
<evidence type="ECO:0000256" key="1">
    <source>
        <dbReference type="SAM" id="Phobius"/>
    </source>
</evidence>
<keyword evidence="1" id="KW-0812">Transmembrane</keyword>